<gene>
    <name evidence="7" type="primary">flgL</name>
    <name evidence="7" type="ORF">DAI18_04150</name>
</gene>
<dbReference type="GO" id="GO:0005198">
    <property type="term" value="F:structural molecule activity"/>
    <property type="evidence" value="ECO:0007669"/>
    <property type="project" value="InterPro"/>
</dbReference>
<dbReference type="InterPro" id="IPR001029">
    <property type="entry name" value="Flagellin_N"/>
</dbReference>
<keyword evidence="7" id="KW-0966">Cell projection</keyword>
<evidence type="ECO:0000256" key="4">
    <source>
        <dbReference type="ARBA" id="ARBA00023143"/>
    </source>
</evidence>
<dbReference type="EMBL" id="CP028519">
    <property type="protein sequence ID" value="AVY93325.1"/>
    <property type="molecule type" value="Genomic_DNA"/>
</dbReference>
<dbReference type="NCBIfam" id="TIGR02550">
    <property type="entry name" value="flagell_flgL"/>
    <property type="match status" value="1"/>
</dbReference>
<comment type="subcellular location">
    <subcellularLocation>
        <location evidence="1">Bacterial flagellum</location>
    </subcellularLocation>
    <subcellularLocation>
        <location evidence="2">Secreted</location>
    </subcellularLocation>
</comment>
<reference evidence="7 8" key="1">
    <citation type="submission" date="2018-04" db="EMBL/GenBank/DDBJ databases">
        <title>Denitrifier Microvirgula.</title>
        <authorList>
            <person name="Anderson E."/>
            <person name="Jang J."/>
            <person name="Ishii S."/>
        </authorList>
    </citation>
    <scope>NUCLEOTIDE SEQUENCE [LARGE SCALE GENOMIC DNA]</scope>
    <source>
        <strain evidence="7 8">BE2.4</strain>
    </source>
</reference>
<dbReference type="GO" id="GO:0009424">
    <property type="term" value="C:bacterial-type flagellum hook"/>
    <property type="evidence" value="ECO:0007669"/>
    <property type="project" value="InterPro"/>
</dbReference>
<evidence type="ECO:0000256" key="1">
    <source>
        <dbReference type="ARBA" id="ARBA00004365"/>
    </source>
</evidence>
<organism evidence="7 8">
    <name type="scientific">Microvirgula aerodenitrificans</name>
    <dbReference type="NCBI Taxonomy" id="57480"/>
    <lineage>
        <taxon>Bacteria</taxon>
        <taxon>Pseudomonadati</taxon>
        <taxon>Pseudomonadota</taxon>
        <taxon>Betaproteobacteria</taxon>
        <taxon>Neisseriales</taxon>
        <taxon>Aquaspirillaceae</taxon>
        <taxon>Microvirgula</taxon>
    </lineage>
</organism>
<sequence>MRISTATNYILGGSNVSYQQALQSQMQTQLSTMKRVNTPSDDPVAASRILDIRQADGRNEQFIKNTNAADSALSFSDEAMQSTTELISQIKTLAIQAGSGQNSAANLKQIDAQLQGMFGQLIGASNQVDGNGQYLFSGTNSTTPPYVSQQVSNTSGGMTWDSWNVTYNGNDGQKTIPISSTRQVPVTDTGPSVFGSVGGGSLFDAVNTLHKALQLGTDTPGYNFTADLQSAIGGLDSAMTRVTTANAAVGSRMNETEATRNGNGDLSLAYAATLSKLEDLDLPKAVSDMAMAQLALQGSMAAFTKTQGLSLLNYL</sequence>
<proteinExistence type="inferred from homology"/>
<dbReference type="STRING" id="1122240.GCA_000620105_00571"/>
<evidence type="ECO:0000313" key="8">
    <source>
        <dbReference type="Proteomes" id="UP000244173"/>
    </source>
</evidence>
<feature type="domain" description="Flagellin C-terminal" evidence="6">
    <location>
        <begin position="233"/>
        <end position="315"/>
    </location>
</feature>
<dbReference type="RefSeq" id="WP_107888806.1">
    <property type="nucleotide sequence ID" value="NZ_CALFSO010000071.1"/>
</dbReference>
<comment type="similarity">
    <text evidence="3">Belongs to the bacterial flagellin family.</text>
</comment>
<protein>
    <submittedName>
        <fullName evidence="7">Flagellar hook-associated protein 3</fullName>
    </submittedName>
</protein>
<dbReference type="Pfam" id="PF00700">
    <property type="entry name" value="Flagellin_C"/>
    <property type="match status" value="1"/>
</dbReference>
<keyword evidence="7" id="KW-0969">Cilium</keyword>
<feature type="domain" description="Flagellin N-terminal" evidence="5">
    <location>
        <begin position="3"/>
        <end position="140"/>
    </location>
</feature>
<dbReference type="Proteomes" id="UP000244173">
    <property type="component" value="Chromosome"/>
</dbReference>
<dbReference type="KEGG" id="maer:DAI18_04150"/>
<dbReference type="AlphaFoldDB" id="A0A2S0P7L9"/>
<dbReference type="SUPFAM" id="SSF64518">
    <property type="entry name" value="Phase 1 flagellin"/>
    <property type="match status" value="1"/>
</dbReference>
<dbReference type="Pfam" id="PF00669">
    <property type="entry name" value="Flagellin_N"/>
    <property type="match status" value="1"/>
</dbReference>
<evidence type="ECO:0000256" key="2">
    <source>
        <dbReference type="ARBA" id="ARBA00004613"/>
    </source>
</evidence>
<evidence type="ECO:0000259" key="5">
    <source>
        <dbReference type="Pfam" id="PF00669"/>
    </source>
</evidence>
<dbReference type="InterPro" id="IPR001492">
    <property type="entry name" value="Flagellin"/>
</dbReference>
<name>A0A2S0P7L9_9NEIS</name>
<evidence type="ECO:0000313" key="7">
    <source>
        <dbReference type="EMBL" id="AVY93325.1"/>
    </source>
</evidence>
<keyword evidence="7" id="KW-0282">Flagellum</keyword>
<dbReference type="PANTHER" id="PTHR42792">
    <property type="entry name" value="FLAGELLIN"/>
    <property type="match status" value="1"/>
</dbReference>
<evidence type="ECO:0000256" key="3">
    <source>
        <dbReference type="ARBA" id="ARBA00005709"/>
    </source>
</evidence>
<dbReference type="InterPro" id="IPR013384">
    <property type="entry name" value="Flagell_FlgL"/>
</dbReference>
<dbReference type="OrthoDB" id="9768249at2"/>
<dbReference type="GO" id="GO:0071973">
    <property type="term" value="P:bacterial-type flagellum-dependent cell motility"/>
    <property type="evidence" value="ECO:0007669"/>
    <property type="project" value="InterPro"/>
</dbReference>
<dbReference type="PANTHER" id="PTHR42792:SF1">
    <property type="entry name" value="FLAGELLAR HOOK-ASSOCIATED PROTEIN 3"/>
    <property type="match status" value="1"/>
</dbReference>
<dbReference type="InterPro" id="IPR046358">
    <property type="entry name" value="Flagellin_C"/>
</dbReference>
<dbReference type="GO" id="GO:0005576">
    <property type="term" value="C:extracellular region"/>
    <property type="evidence" value="ECO:0007669"/>
    <property type="project" value="UniProtKB-SubCell"/>
</dbReference>
<accession>A0A2S0P7L9</accession>
<keyword evidence="4" id="KW-0975">Bacterial flagellum</keyword>
<keyword evidence="8" id="KW-1185">Reference proteome</keyword>
<evidence type="ECO:0000259" key="6">
    <source>
        <dbReference type="Pfam" id="PF00700"/>
    </source>
</evidence>
<dbReference type="Gene3D" id="1.20.1330.10">
    <property type="entry name" value="f41 fragment of flagellin, N-terminal domain"/>
    <property type="match status" value="1"/>
</dbReference>